<dbReference type="InterPro" id="IPR016039">
    <property type="entry name" value="Thiolase-like"/>
</dbReference>
<dbReference type="InterPro" id="IPR013747">
    <property type="entry name" value="ACP_syn_III_C"/>
</dbReference>
<dbReference type="HOGENOM" id="CLU_075552_0_0_11"/>
<evidence type="ECO:0000259" key="3">
    <source>
        <dbReference type="Pfam" id="PF08541"/>
    </source>
</evidence>
<evidence type="ECO:0000313" key="4">
    <source>
        <dbReference type="EMBL" id="ADJ45414.1"/>
    </source>
</evidence>
<sequence length="312" mass="34094">MKAVTLDRIEAFTPGRAWTIDEVAEESGLSRHQARMFRRIRGMATVRSDPDLALLDLLAAPAETLLAGVSDVDSVRYLIYSHTFPDLTPSYVNAPELLRNRLGLKKADAFAVAQQACASGLAAIDVAGELLRADGDPSAKALVLTGEKPFTGLTRYLVHVSIMGEASSACLVGLDGGGSRVVSYANRTEGEFAAGFRMTPDTQRRFGESYNDHLLDQMESALDQAGLRMSDIAMVVPHNVNLSSWLKLCTRVGFDRRRVFLDNLAEFGHCYCSDPFLNLVSMRERNLLAKGELYMLTSVGVGSTYAAMVIEY</sequence>
<name>A0A0H3D7B9_AMYMU</name>
<keyword evidence="1" id="KW-0808">Transferase</keyword>
<dbReference type="AlphaFoldDB" id="A0A0H3D7B9"/>
<proteinExistence type="predicted"/>
<keyword evidence="2" id="KW-0012">Acyltransferase</keyword>
<dbReference type="Gene3D" id="3.40.47.10">
    <property type="match status" value="2"/>
</dbReference>
<dbReference type="SUPFAM" id="SSF53901">
    <property type="entry name" value="Thiolase-like"/>
    <property type="match status" value="1"/>
</dbReference>
<dbReference type="eggNOG" id="COG0332">
    <property type="taxonomic scope" value="Bacteria"/>
</dbReference>
<dbReference type="RefSeq" id="WP_013225486.1">
    <property type="nucleotide sequence ID" value="NC_014318.1"/>
</dbReference>
<protein>
    <submittedName>
        <fullName evidence="4">3-oxoacyl-(ACP) synthase III</fullName>
    </submittedName>
</protein>
<dbReference type="KEGG" id="amd:AMED_3631"/>
<dbReference type="Proteomes" id="UP000000328">
    <property type="component" value="Chromosome"/>
</dbReference>
<dbReference type="PATRIC" id="fig|749927.5.peg.3752"/>
<dbReference type="GO" id="GO:0044550">
    <property type="term" value="P:secondary metabolite biosynthetic process"/>
    <property type="evidence" value="ECO:0007669"/>
    <property type="project" value="TreeGrafter"/>
</dbReference>
<dbReference type="PANTHER" id="PTHR34069">
    <property type="entry name" value="3-OXOACYL-[ACYL-CARRIER-PROTEIN] SYNTHASE 3"/>
    <property type="match status" value="1"/>
</dbReference>
<dbReference type="EMBL" id="CP002000">
    <property type="protein sequence ID" value="ADJ45414.1"/>
    <property type="molecule type" value="Genomic_DNA"/>
</dbReference>
<feature type="domain" description="Beta-ketoacyl-[acyl-carrier-protein] synthase III C-terminal" evidence="3">
    <location>
        <begin position="222"/>
        <end position="312"/>
    </location>
</feature>
<dbReference type="GeneID" id="92871383"/>
<reference evidence="4 5" key="1">
    <citation type="journal article" date="2010" name="Cell Res.">
        <title>Complete genome sequence of the rifamycin SV-producing Amycolatopsis mediterranei U32 revealed its genetic characteristics in phylogeny and metabolism.</title>
        <authorList>
            <person name="Zhao W."/>
            <person name="Zhong Y."/>
            <person name="Yuan H."/>
            <person name="Wang J."/>
            <person name="Zheng H."/>
            <person name="Wang Y."/>
            <person name="Cen X."/>
            <person name="Xu F."/>
            <person name="Bai J."/>
            <person name="Han X."/>
            <person name="Lu G."/>
            <person name="Zhu Y."/>
            <person name="Shao Z."/>
            <person name="Yan H."/>
            <person name="Li C."/>
            <person name="Peng N."/>
            <person name="Zhang Z."/>
            <person name="Zhang Y."/>
            <person name="Lin W."/>
            <person name="Fan Y."/>
            <person name="Qin Z."/>
            <person name="Hu Y."/>
            <person name="Zhu B."/>
            <person name="Wang S."/>
            <person name="Ding X."/>
            <person name="Zhao G.P."/>
        </authorList>
    </citation>
    <scope>NUCLEOTIDE SEQUENCE [LARGE SCALE GENOMIC DNA]</scope>
    <source>
        <strain evidence="5">U-32</strain>
    </source>
</reference>
<evidence type="ECO:0000313" key="5">
    <source>
        <dbReference type="Proteomes" id="UP000000328"/>
    </source>
</evidence>
<organism evidence="4 5">
    <name type="scientific">Amycolatopsis mediterranei (strain U-32)</name>
    <dbReference type="NCBI Taxonomy" id="749927"/>
    <lineage>
        <taxon>Bacteria</taxon>
        <taxon>Bacillati</taxon>
        <taxon>Actinomycetota</taxon>
        <taxon>Actinomycetes</taxon>
        <taxon>Pseudonocardiales</taxon>
        <taxon>Pseudonocardiaceae</taxon>
        <taxon>Amycolatopsis</taxon>
    </lineage>
</organism>
<dbReference type="GO" id="GO:0016746">
    <property type="term" value="F:acyltransferase activity"/>
    <property type="evidence" value="ECO:0007669"/>
    <property type="project" value="UniProtKB-KW"/>
</dbReference>
<dbReference type="PANTHER" id="PTHR34069:SF2">
    <property type="entry name" value="BETA-KETOACYL-[ACYL-CARRIER-PROTEIN] SYNTHASE III"/>
    <property type="match status" value="1"/>
</dbReference>
<dbReference type="Pfam" id="PF08541">
    <property type="entry name" value="ACP_syn_III_C"/>
    <property type="match status" value="1"/>
</dbReference>
<gene>
    <name evidence="4" type="ordered locus">AMED_3631</name>
</gene>
<evidence type="ECO:0000256" key="1">
    <source>
        <dbReference type="ARBA" id="ARBA00022679"/>
    </source>
</evidence>
<accession>A0A0H3D7B9</accession>
<evidence type="ECO:0000256" key="2">
    <source>
        <dbReference type="ARBA" id="ARBA00023315"/>
    </source>
</evidence>
<dbReference type="OrthoDB" id="2636646at2"/>